<gene>
    <name evidence="3" type="ORF">UX13_C0016G0011</name>
</gene>
<feature type="transmembrane region" description="Helical" evidence="1">
    <location>
        <begin position="420"/>
        <end position="440"/>
    </location>
</feature>
<feature type="transmembrane region" description="Helical" evidence="1">
    <location>
        <begin position="212"/>
        <end position="244"/>
    </location>
</feature>
<feature type="transmembrane region" description="Helical" evidence="1">
    <location>
        <begin position="388"/>
        <end position="408"/>
    </location>
</feature>
<comment type="caution">
    <text evidence="3">The sequence shown here is derived from an EMBL/GenBank/DDBJ whole genome shotgun (WGS) entry which is preliminary data.</text>
</comment>
<evidence type="ECO:0000256" key="1">
    <source>
        <dbReference type="SAM" id="Phobius"/>
    </source>
</evidence>
<feature type="transmembrane region" description="Helical" evidence="1">
    <location>
        <begin position="327"/>
        <end position="348"/>
    </location>
</feature>
<dbReference type="Proteomes" id="UP000034329">
    <property type="component" value="Unassembled WGS sequence"/>
</dbReference>
<evidence type="ECO:0000313" key="4">
    <source>
        <dbReference type="Proteomes" id="UP000034329"/>
    </source>
</evidence>
<evidence type="ECO:0008006" key="5">
    <source>
        <dbReference type="Google" id="ProtNLM"/>
    </source>
</evidence>
<feature type="chain" id="PRO_5002538642" description="TrbL/VirB6 plasmid conjugal transfer protein" evidence="2">
    <location>
        <begin position="31"/>
        <end position="546"/>
    </location>
</feature>
<feature type="signal peptide" evidence="2">
    <location>
        <begin position="1"/>
        <end position="30"/>
    </location>
</feature>
<name>A0A0G1MQ01_9BACT</name>
<organism evidence="3 4">
    <name type="scientific">Candidatus Woesebacteria bacterium GW2011_GWB1_45_5</name>
    <dbReference type="NCBI Taxonomy" id="1618581"/>
    <lineage>
        <taxon>Bacteria</taxon>
        <taxon>Candidatus Woeseibacteriota</taxon>
    </lineage>
</organism>
<proteinExistence type="predicted"/>
<keyword evidence="1" id="KW-0812">Transmembrane</keyword>
<dbReference type="EMBL" id="LCLA01000016">
    <property type="protein sequence ID" value="KKU10254.1"/>
    <property type="molecule type" value="Genomic_DNA"/>
</dbReference>
<reference evidence="3 4" key="1">
    <citation type="journal article" date="2015" name="Nature">
        <title>rRNA introns, odd ribosomes, and small enigmatic genomes across a large radiation of phyla.</title>
        <authorList>
            <person name="Brown C.T."/>
            <person name="Hug L.A."/>
            <person name="Thomas B.C."/>
            <person name="Sharon I."/>
            <person name="Castelle C.J."/>
            <person name="Singh A."/>
            <person name="Wilkins M.J."/>
            <person name="Williams K.H."/>
            <person name="Banfield J.F."/>
        </authorList>
    </citation>
    <scope>NUCLEOTIDE SEQUENCE [LARGE SCALE GENOMIC DNA]</scope>
</reference>
<keyword evidence="2" id="KW-0732">Signal</keyword>
<protein>
    <recommendedName>
        <fullName evidence="5">TrbL/VirB6 plasmid conjugal transfer protein</fullName>
    </recommendedName>
</protein>
<feature type="transmembrane region" description="Helical" evidence="1">
    <location>
        <begin position="304"/>
        <end position="321"/>
    </location>
</feature>
<accession>A0A0G1MQ01</accession>
<dbReference type="AlphaFoldDB" id="A0A0G1MQ01"/>
<keyword evidence="1" id="KW-1133">Transmembrane helix</keyword>
<sequence length="546" mass="59651">MSNLLKKLTLSFLCSLILFFSFAPVSSVRAEGEPTWYDQSFNEWFNKVYDDTNPSEIFGERYTAAQVQWILYGLGSFLITDKPLYRCISTQNDLTCVIDALNDGLITENVQTNQKSSGLVEIILNENRPLSFVSYARSSIEKFKLVPEVQAQSPGFGFSALDPIREIWVAARDAMYGLFVLFAIILAFMIMFRVKISPQVVISVQSSIPKIIVGLILVTFSYAIAGFLVDLMYVIIGLLSLIVANSGEFFASDPTTVYKFMTTGYVGLNSTLGVPLGIFGVLAMYTALFSIVLFAALMAQNGGLVAAISAIFTLGIIPLLVQLISMIAFVVLFIVLIIIIFKIIWMLLKAFAQILLLTIFAPIQIALGVVIPSMGIGSWIKSFVSNLAVFPVTGLFLVLSFLFMKMAMSATFEAFTTIRWWDILAILPGGAGIGDVAQAANGWPPLLGGPRGILALIYLGVSFVIITLIPKTVEIIQGLITGRPFAYGTAIGEAVVPALGLGKSAVGFHVAQNIEADRNYERENPGQTARARPLDRFLEQTILARK</sequence>
<feature type="transmembrane region" description="Helical" evidence="1">
    <location>
        <begin position="174"/>
        <end position="192"/>
    </location>
</feature>
<keyword evidence="1" id="KW-0472">Membrane</keyword>
<feature type="transmembrane region" description="Helical" evidence="1">
    <location>
        <begin position="452"/>
        <end position="469"/>
    </location>
</feature>
<feature type="transmembrane region" description="Helical" evidence="1">
    <location>
        <begin position="355"/>
        <end position="376"/>
    </location>
</feature>
<evidence type="ECO:0000256" key="2">
    <source>
        <dbReference type="SAM" id="SignalP"/>
    </source>
</evidence>
<feature type="transmembrane region" description="Helical" evidence="1">
    <location>
        <begin position="276"/>
        <end position="297"/>
    </location>
</feature>
<evidence type="ECO:0000313" key="3">
    <source>
        <dbReference type="EMBL" id="KKU10254.1"/>
    </source>
</evidence>